<proteinExistence type="predicted"/>
<evidence type="ECO:0000313" key="3">
    <source>
        <dbReference type="Proteomes" id="UP000238274"/>
    </source>
</evidence>
<comment type="caution">
    <text evidence="2">The sequence shown here is derived from an EMBL/GenBank/DDBJ whole genome shotgun (WGS) entry which is preliminary data.</text>
</comment>
<sequence>MHFLSTSNVATSLELAAPIVDDLNDLATNGYFAYDSSINQEVLIMSVVMAFLADSPMHAEITCTPMPGPSNSPCRACKLSVDKRADKSLLGYVKDFMRISEGNEIPPPRDWSHTITTLHEAWEKVKIKTATKADYYEVVKKKNGIKDNINSVMVELYKKRNQPEEVARIDAMEKVSSHSVFSPILNLAGFDGVKDTPVEILHVFQMGPVKYLLVDFMDGLTEKSKLRVLGHWTSFNTEINIPILNPAYMVNHYKGFIGKEFKKVVQAAPFVFFPVMKPEQRDLWMALCSLATFIFQTQIDDMDDYIDKLKLHINRFIYYLLKMTAQWVNKPKFHMLLHLPEAILRFGPAALFASENFESFNGVLREQSIHSNRHRPGRDIAIGFCDYQASRLIMSNAHLYNYEDKYHFTASKNVTDMFANNKQIQELFGLHQAPLIQYPALGIAKVPENKQQAVPQHIRDKLQNKVRQVYSIKISQHNLVQSGTFLVNSTSYGKYVASVNSIWQAIPLDQMKIFLEVTPFHRYILNACSLRSSTYHRDESNLSCPPVTGADWEEATREGMDHWKNVSRNNAQSKGKEKAPALNPKSKGSSVSTQRHPTSSQPLQRPMNPLQNTNLVHHELSCIDPLLLNTTPSSNSSLFLETEDQAT</sequence>
<dbReference type="VEuPathDB" id="FungiDB:PSTT_04786"/>
<reference evidence="3" key="2">
    <citation type="journal article" date="2018" name="BMC Genomics">
        <title>Genomic insights into host adaptation between the wheat stripe rust pathogen (Puccinia striiformis f. sp. tritici) and the barley stripe rust pathogen (Puccinia striiformis f. sp. hordei).</title>
        <authorList>
            <person name="Xia C."/>
            <person name="Wang M."/>
            <person name="Yin C."/>
            <person name="Cornejo O.E."/>
            <person name="Hulbert S.H."/>
            <person name="Chen X."/>
        </authorList>
    </citation>
    <scope>NUCLEOTIDE SEQUENCE [LARGE SCALE GENOMIC DNA]</scope>
    <source>
        <strain evidence="3">93TX-2</strain>
    </source>
</reference>
<gene>
    <name evidence="2" type="ORF">PSHT_15564</name>
</gene>
<dbReference type="PANTHER" id="PTHR31912:SF34">
    <property type="entry name" value="NOTOCHORD-RELATED PROTEIN"/>
    <property type="match status" value="1"/>
</dbReference>
<protein>
    <submittedName>
        <fullName evidence="2">Uncharacterized protein</fullName>
    </submittedName>
</protein>
<feature type="compositionally biased region" description="Polar residues" evidence="1">
    <location>
        <begin position="586"/>
        <end position="609"/>
    </location>
</feature>
<organism evidence="2 3">
    <name type="scientific">Puccinia striiformis</name>
    <dbReference type="NCBI Taxonomy" id="27350"/>
    <lineage>
        <taxon>Eukaryota</taxon>
        <taxon>Fungi</taxon>
        <taxon>Dikarya</taxon>
        <taxon>Basidiomycota</taxon>
        <taxon>Pucciniomycotina</taxon>
        <taxon>Pucciniomycetes</taxon>
        <taxon>Pucciniales</taxon>
        <taxon>Pucciniaceae</taxon>
        <taxon>Puccinia</taxon>
    </lineage>
</organism>
<dbReference type="Proteomes" id="UP000238274">
    <property type="component" value="Unassembled WGS sequence"/>
</dbReference>
<accession>A0A2S4UEK6</accession>
<name>A0A2S4UEK6_9BASI</name>
<reference evidence="3" key="3">
    <citation type="journal article" date="2018" name="Mol. Plant Microbe Interact.">
        <title>Genome sequence resources for the wheat stripe rust pathogen (Puccinia striiformis f. sp. tritici) and the barley stripe rust pathogen (Puccinia striiformis f. sp. hordei).</title>
        <authorList>
            <person name="Xia C."/>
            <person name="Wang M."/>
            <person name="Yin C."/>
            <person name="Cornejo O.E."/>
            <person name="Hulbert S.H."/>
            <person name="Chen X."/>
        </authorList>
    </citation>
    <scope>NUCLEOTIDE SEQUENCE [LARGE SCALE GENOMIC DNA]</scope>
    <source>
        <strain evidence="3">93TX-2</strain>
    </source>
</reference>
<dbReference type="OrthoDB" id="2504327at2759"/>
<keyword evidence="3" id="KW-1185">Reference proteome</keyword>
<dbReference type="VEuPathDB" id="FungiDB:PSHT_15564"/>
<dbReference type="PANTHER" id="PTHR31912">
    <property type="entry name" value="IP13529P"/>
    <property type="match status" value="1"/>
</dbReference>
<dbReference type="VEuPathDB" id="FungiDB:PSTT_06948"/>
<reference evidence="2 3" key="1">
    <citation type="submission" date="2017-12" db="EMBL/GenBank/DDBJ databases">
        <title>Gene loss provides genomic basis for host adaptation in cereal stripe rust fungi.</title>
        <authorList>
            <person name="Xia C."/>
        </authorList>
    </citation>
    <scope>NUCLEOTIDE SEQUENCE [LARGE SCALE GENOMIC DNA]</scope>
    <source>
        <strain evidence="2 3">93TX-2</strain>
    </source>
</reference>
<evidence type="ECO:0000313" key="2">
    <source>
        <dbReference type="EMBL" id="POV95631.1"/>
    </source>
</evidence>
<dbReference type="EMBL" id="PKSM01000407">
    <property type="protein sequence ID" value="POV95631.1"/>
    <property type="molecule type" value="Genomic_DNA"/>
</dbReference>
<feature type="region of interest" description="Disordered" evidence="1">
    <location>
        <begin position="568"/>
        <end position="609"/>
    </location>
</feature>
<evidence type="ECO:0000256" key="1">
    <source>
        <dbReference type="SAM" id="MobiDB-lite"/>
    </source>
</evidence>
<dbReference type="AlphaFoldDB" id="A0A2S4UEK6"/>